<comment type="caution">
    <text evidence="2">The sequence shown here is derived from an EMBL/GenBank/DDBJ whole genome shotgun (WGS) entry which is preliminary data.</text>
</comment>
<evidence type="ECO:0000313" key="3">
    <source>
        <dbReference type="Proteomes" id="UP000632138"/>
    </source>
</evidence>
<evidence type="ECO:0000256" key="1">
    <source>
        <dbReference type="SAM" id="MobiDB-lite"/>
    </source>
</evidence>
<name>A0ABS2ASE7_9ACTN</name>
<reference evidence="2 3" key="1">
    <citation type="submission" date="2021-01" db="EMBL/GenBank/DDBJ databases">
        <title>Actinoplanes sp. nov. LDG1-06 isolated from lichen.</title>
        <authorList>
            <person name="Saeng-In P."/>
            <person name="Phongsopitanun W."/>
            <person name="Kanchanasin P."/>
            <person name="Yuki M."/>
            <person name="Kudo T."/>
            <person name="Ohkuma M."/>
            <person name="Tanasupawat S."/>
        </authorList>
    </citation>
    <scope>NUCLEOTIDE SEQUENCE [LARGE SCALE GENOMIC DNA]</scope>
    <source>
        <strain evidence="2 3">LDG1-06</strain>
    </source>
</reference>
<gene>
    <name evidence="2" type="ORF">JIG36_44970</name>
</gene>
<accession>A0ABS2ASE7</accession>
<organism evidence="2 3">
    <name type="scientific">Paractinoplanes ovalisporus</name>
    <dbReference type="NCBI Taxonomy" id="2810368"/>
    <lineage>
        <taxon>Bacteria</taxon>
        <taxon>Bacillati</taxon>
        <taxon>Actinomycetota</taxon>
        <taxon>Actinomycetes</taxon>
        <taxon>Micromonosporales</taxon>
        <taxon>Micromonosporaceae</taxon>
        <taxon>Paractinoplanes</taxon>
    </lineage>
</organism>
<evidence type="ECO:0000313" key="2">
    <source>
        <dbReference type="EMBL" id="MBM2622675.1"/>
    </source>
</evidence>
<keyword evidence="3" id="KW-1185">Reference proteome</keyword>
<protein>
    <submittedName>
        <fullName evidence="2">Uncharacterized protein</fullName>
    </submittedName>
</protein>
<feature type="region of interest" description="Disordered" evidence="1">
    <location>
        <begin position="23"/>
        <end position="73"/>
    </location>
</feature>
<proteinExistence type="predicted"/>
<dbReference type="Proteomes" id="UP000632138">
    <property type="component" value="Unassembled WGS sequence"/>
</dbReference>
<sequence>MILAGVLVVIGFGFVAARGLNSGPEEAPPAPALGDVRPPTLPSDQGLIPLLSPTPKPSPSTTPATSAPPPSRDVLRVAQGPVPEKVDLSEDGESDWVHWGLEGTFSLERDKGGKFRILEGAPTAPRFRHSLSPQAFTWTGGDPVATAAGTKTGIRTCGEGNGFTLTAPAGTTPRILKIYLGVVSGRGKLTARLTTGDSTGSTVLDNPGGTLRTAVVTVAYQAPRSGQVRLTWNTDSAYGKGCGGVALEAATLS</sequence>
<dbReference type="EMBL" id="JAENHP010000027">
    <property type="protein sequence ID" value="MBM2622675.1"/>
    <property type="molecule type" value="Genomic_DNA"/>
</dbReference>
<feature type="compositionally biased region" description="Pro residues" evidence="1">
    <location>
        <begin position="52"/>
        <end position="71"/>
    </location>
</feature>